<organism evidence="2 3">
    <name type="scientific">Sphingomonas xinjiangensis</name>
    <dbReference type="NCBI Taxonomy" id="643568"/>
    <lineage>
        <taxon>Bacteria</taxon>
        <taxon>Pseudomonadati</taxon>
        <taxon>Pseudomonadota</taxon>
        <taxon>Alphaproteobacteria</taxon>
        <taxon>Sphingomonadales</taxon>
        <taxon>Sphingomonadaceae</taxon>
        <taxon>Sphingomonas</taxon>
    </lineage>
</organism>
<comment type="caution">
    <text evidence="2">The sequence shown here is derived from an EMBL/GenBank/DDBJ whole genome shotgun (WGS) entry which is preliminary data.</text>
</comment>
<gene>
    <name evidence="2" type="ORF">FHT02_003306</name>
</gene>
<name>A0A840YPA5_9SPHN</name>
<dbReference type="AlphaFoldDB" id="A0A840YPA5"/>
<reference evidence="2 3" key="1">
    <citation type="submission" date="2020-08" db="EMBL/GenBank/DDBJ databases">
        <title>Genomic Encyclopedia of Type Strains, Phase IV (KMG-IV): sequencing the most valuable type-strain genomes for metagenomic binning, comparative biology and taxonomic classification.</title>
        <authorList>
            <person name="Goeker M."/>
        </authorList>
    </citation>
    <scope>NUCLEOTIDE SEQUENCE [LARGE SCALE GENOMIC DNA]</scope>
    <source>
        <strain evidence="2 3">DSM 26736</strain>
    </source>
</reference>
<evidence type="ECO:0000256" key="1">
    <source>
        <dbReference type="SAM" id="MobiDB-lite"/>
    </source>
</evidence>
<evidence type="ECO:0000313" key="3">
    <source>
        <dbReference type="Proteomes" id="UP000527143"/>
    </source>
</evidence>
<feature type="compositionally biased region" description="Basic and acidic residues" evidence="1">
    <location>
        <begin position="73"/>
        <end position="85"/>
    </location>
</feature>
<dbReference type="Proteomes" id="UP000527143">
    <property type="component" value="Unassembled WGS sequence"/>
</dbReference>
<feature type="region of interest" description="Disordered" evidence="1">
    <location>
        <begin position="37"/>
        <end position="85"/>
    </location>
</feature>
<evidence type="ECO:0000313" key="2">
    <source>
        <dbReference type="EMBL" id="MBB5712050.1"/>
    </source>
</evidence>
<protein>
    <submittedName>
        <fullName evidence="2">Uncharacterized protein</fullName>
    </submittedName>
</protein>
<proteinExistence type="predicted"/>
<sequence length="85" mass="9722">MFDKKAQRDGTFARSDLTHEHVADSYMCPGGKRLRARNRNFATRRSGVGQDGSIRYRARQQDCAGCHPRQRSTRHDRAQGHPLDP</sequence>
<feature type="region of interest" description="Disordered" evidence="1">
    <location>
        <begin position="1"/>
        <end position="21"/>
    </location>
</feature>
<keyword evidence="3" id="KW-1185">Reference proteome</keyword>
<accession>A0A840YPA5</accession>
<dbReference type="EMBL" id="JACIJF010000012">
    <property type="protein sequence ID" value="MBB5712050.1"/>
    <property type="molecule type" value="Genomic_DNA"/>
</dbReference>